<reference evidence="3 4" key="1">
    <citation type="submission" date="2018-08" db="EMBL/GenBank/DDBJ databases">
        <title>Draft genome sequence of Psychrilyobacter sp. strain SD5 isolated from Black Sea water.</title>
        <authorList>
            <person name="Yadav S."/>
            <person name="Villanueva L."/>
            <person name="Damste J.S.S."/>
        </authorList>
    </citation>
    <scope>NUCLEOTIDE SEQUENCE [LARGE SCALE GENOMIC DNA]</scope>
    <source>
        <strain evidence="3 4">SD5</strain>
    </source>
</reference>
<protein>
    <submittedName>
        <fullName evidence="3">Uncharacterized protein</fullName>
    </submittedName>
</protein>
<feature type="region of interest" description="Disordered" evidence="1">
    <location>
        <begin position="21"/>
        <end position="57"/>
    </location>
</feature>
<feature type="compositionally biased region" description="Basic and acidic residues" evidence="1">
    <location>
        <begin position="26"/>
        <end position="57"/>
    </location>
</feature>
<proteinExistence type="predicted"/>
<feature type="region of interest" description="Disordered" evidence="1">
    <location>
        <begin position="106"/>
        <end position="126"/>
    </location>
</feature>
<comment type="caution">
    <text evidence="3">The sequence shown here is derived from an EMBL/GenBank/DDBJ whole genome shotgun (WGS) entry which is preliminary data.</text>
</comment>
<gene>
    <name evidence="3" type="ORF">DYH56_06060</name>
</gene>
<sequence>MKKLTLLMIMVASLTLTNELYAKGNSGKDKPEKEKPERDKPEKHEKNIKAEDAKKNWGQLKDEVGSYNEDQLKEFLGLEELSKPIGDYTDKEIKAAIKTKKRVRNEIRKEMEKNPDLDLSSLEGYDPNHPNDLEKLVQKLIGDYSGAEVNIETVNALKEAGISDISINKIKKSLLKYNENLDIPAESADGTKTFGDTEEIQGE</sequence>
<evidence type="ECO:0000256" key="1">
    <source>
        <dbReference type="SAM" id="MobiDB-lite"/>
    </source>
</evidence>
<organism evidence="3 4">
    <name type="scientific">Psychrilyobacter piezotolerans</name>
    <dbReference type="NCBI Taxonomy" id="2293438"/>
    <lineage>
        <taxon>Bacteria</taxon>
        <taxon>Fusobacteriati</taxon>
        <taxon>Fusobacteriota</taxon>
        <taxon>Fusobacteriia</taxon>
        <taxon>Fusobacteriales</taxon>
        <taxon>Fusobacteriaceae</taxon>
        <taxon>Psychrilyobacter</taxon>
    </lineage>
</organism>
<keyword evidence="4" id="KW-1185">Reference proteome</keyword>
<feature type="compositionally biased region" description="Basic and acidic residues" evidence="1">
    <location>
        <begin position="106"/>
        <end position="116"/>
    </location>
</feature>
<keyword evidence="2" id="KW-0732">Signal</keyword>
<evidence type="ECO:0000313" key="3">
    <source>
        <dbReference type="EMBL" id="REI41706.1"/>
    </source>
</evidence>
<evidence type="ECO:0000256" key="2">
    <source>
        <dbReference type="SAM" id="SignalP"/>
    </source>
</evidence>
<feature type="chain" id="PRO_5046287467" evidence="2">
    <location>
        <begin position="23"/>
        <end position="203"/>
    </location>
</feature>
<evidence type="ECO:0000313" key="4">
    <source>
        <dbReference type="Proteomes" id="UP000263486"/>
    </source>
</evidence>
<accession>A0ABX9KIF5</accession>
<dbReference type="RefSeq" id="WP_114641974.1">
    <property type="nucleotide sequence ID" value="NZ_JAACIO010000008.1"/>
</dbReference>
<name>A0ABX9KIF5_9FUSO</name>
<feature type="signal peptide" evidence="2">
    <location>
        <begin position="1"/>
        <end position="22"/>
    </location>
</feature>
<dbReference type="Proteomes" id="UP000263486">
    <property type="component" value="Unassembled WGS sequence"/>
</dbReference>
<dbReference type="EMBL" id="QUAJ01000008">
    <property type="protein sequence ID" value="REI41706.1"/>
    <property type="molecule type" value="Genomic_DNA"/>
</dbReference>